<evidence type="ECO:0000313" key="1">
    <source>
        <dbReference type="EMBL" id="ELS61145.1"/>
    </source>
</evidence>
<name>A0A9W5PCZ6_9BACI</name>
<reference evidence="1 2" key="1">
    <citation type="journal article" date="2014" name="Syst. Appl. Microbiol.">
        <title>Genomic insights into the taxonomic status of the three subspecies of Bacillus subtilis.</title>
        <authorList>
            <person name="Yi H."/>
            <person name="Chun J."/>
            <person name="Cha C.J."/>
        </authorList>
    </citation>
    <scope>NUCLEOTIDE SEQUENCE [LARGE SCALE GENOMIC DNA]</scope>
    <source>
        <strain evidence="1 2">KCTC 13429</strain>
    </source>
</reference>
<accession>A0A9W5PCZ6</accession>
<protein>
    <submittedName>
        <fullName evidence="1">Uncharacterized protein</fullName>
    </submittedName>
</protein>
<dbReference type="EMBL" id="AMXN01000004">
    <property type="protein sequence ID" value="ELS61145.1"/>
    <property type="molecule type" value="Genomic_DNA"/>
</dbReference>
<keyword evidence="2" id="KW-1185">Reference proteome</keyword>
<sequence length="50" mass="5646">MSIIVSVCQRSENGSLMIWFFERSSVTIETKRSVPNVNVISSIAGRKKCR</sequence>
<proteinExistence type="predicted"/>
<dbReference type="AlphaFoldDB" id="A0A9W5PCZ6"/>
<comment type="caution">
    <text evidence="1">The sequence shown here is derived from an EMBL/GenBank/DDBJ whole genome shotgun (WGS) entry which is preliminary data.</text>
</comment>
<organism evidence="1 2">
    <name type="scientific">Bacillus inaquosorum KCTC 13429</name>
    <dbReference type="NCBI Taxonomy" id="1236548"/>
    <lineage>
        <taxon>Bacteria</taxon>
        <taxon>Bacillati</taxon>
        <taxon>Bacillota</taxon>
        <taxon>Bacilli</taxon>
        <taxon>Bacillales</taxon>
        <taxon>Bacillaceae</taxon>
        <taxon>Bacillus</taxon>
    </lineage>
</organism>
<dbReference type="Proteomes" id="UP000011182">
    <property type="component" value="Unassembled WGS sequence"/>
</dbReference>
<evidence type="ECO:0000313" key="2">
    <source>
        <dbReference type="Proteomes" id="UP000011182"/>
    </source>
</evidence>
<gene>
    <name evidence="1" type="ORF">BSI_26070</name>
</gene>